<keyword evidence="3" id="KW-0378">Hydrolase</keyword>
<feature type="domain" description="HotDog ACOT-type" evidence="5">
    <location>
        <begin position="209"/>
        <end position="324"/>
    </location>
</feature>
<dbReference type="GO" id="GO:0005739">
    <property type="term" value="C:mitochondrion"/>
    <property type="evidence" value="ECO:0007669"/>
    <property type="project" value="TreeGrafter"/>
</dbReference>
<reference evidence="6 7" key="1">
    <citation type="journal article" date="2019" name="Sci. Rep.">
        <title>Comparative genomics of chytrid fungi reveal insights into the obligate biotrophic and pathogenic lifestyle of Synchytrium endobioticum.</title>
        <authorList>
            <person name="van de Vossenberg B.T.L.H."/>
            <person name="Warris S."/>
            <person name="Nguyen H.D.T."/>
            <person name="van Gent-Pelzer M.P.E."/>
            <person name="Joly D.L."/>
            <person name="van de Geest H.C."/>
            <person name="Bonants P.J.M."/>
            <person name="Smith D.S."/>
            <person name="Levesque C.A."/>
            <person name="van der Lee T.A.J."/>
        </authorList>
    </citation>
    <scope>NUCLEOTIDE SEQUENCE [LARGE SCALE GENOMIC DNA]</scope>
    <source>
        <strain evidence="6 7">JEL517</strain>
    </source>
</reference>
<gene>
    <name evidence="6" type="ORF">SmJEL517_g04913</name>
</gene>
<dbReference type="AlphaFoldDB" id="A0A507C1B3"/>
<dbReference type="Gene3D" id="3.10.129.10">
    <property type="entry name" value="Hotdog Thioesterase"/>
    <property type="match status" value="2"/>
</dbReference>
<evidence type="ECO:0000256" key="4">
    <source>
        <dbReference type="ARBA" id="ARBA00022946"/>
    </source>
</evidence>
<dbReference type="Proteomes" id="UP000319731">
    <property type="component" value="Unassembled WGS sequence"/>
</dbReference>
<dbReference type="RefSeq" id="XP_031023185.1">
    <property type="nucleotide sequence ID" value="XM_031170841.1"/>
</dbReference>
<dbReference type="GeneID" id="42006138"/>
<dbReference type="SUPFAM" id="SSF54637">
    <property type="entry name" value="Thioesterase/thiol ester dehydrase-isomerase"/>
    <property type="match status" value="2"/>
</dbReference>
<dbReference type="InterPro" id="IPR033120">
    <property type="entry name" value="HOTDOG_ACOT"/>
</dbReference>
<dbReference type="PROSITE" id="PS51770">
    <property type="entry name" value="HOTDOG_ACOT"/>
    <property type="match status" value="2"/>
</dbReference>
<feature type="domain" description="HotDog ACOT-type" evidence="5">
    <location>
        <begin position="3"/>
        <end position="135"/>
    </location>
</feature>
<dbReference type="PANTHER" id="PTHR12655:SF0">
    <property type="entry name" value="ACYL-COENZYME A THIOESTERASE 9, MITOCHONDRIAL"/>
    <property type="match status" value="1"/>
</dbReference>
<proteinExistence type="inferred from homology"/>
<keyword evidence="2" id="KW-0677">Repeat</keyword>
<protein>
    <recommendedName>
        <fullName evidence="5">HotDog ACOT-type domain-containing protein</fullName>
    </recommendedName>
</protein>
<dbReference type="STRING" id="1806994.A0A507C1B3"/>
<comment type="caution">
    <text evidence="6">The sequence shown here is derived from an EMBL/GenBank/DDBJ whole genome shotgun (WGS) entry which is preliminary data.</text>
</comment>
<keyword evidence="4" id="KW-0809">Transit peptide</keyword>
<evidence type="ECO:0000259" key="5">
    <source>
        <dbReference type="PROSITE" id="PS51770"/>
    </source>
</evidence>
<dbReference type="GO" id="GO:0006637">
    <property type="term" value="P:acyl-CoA metabolic process"/>
    <property type="evidence" value="ECO:0007669"/>
    <property type="project" value="TreeGrafter"/>
</dbReference>
<evidence type="ECO:0000256" key="3">
    <source>
        <dbReference type="ARBA" id="ARBA00022801"/>
    </source>
</evidence>
<evidence type="ECO:0000313" key="6">
    <source>
        <dbReference type="EMBL" id="TPX31854.1"/>
    </source>
</evidence>
<dbReference type="InterPro" id="IPR029069">
    <property type="entry name" value="HotDog_dom_sf"/>
</dbReference>
<evidence type="ECO:0000256" key="1">
    <source>
        <dbReference type="ARBA" id="ARBA00010458"/>
    </source>
</evidence>
<keyword evidence="7" id="KW-1185">Reference proteome</keyword>
<dbReference type="OrthoDB" id="331699at2759"/>
<accession>A0A507C1B3</accession>
<comment type="similarity">
    <text evidence="1">Belongs to the acyl coenzyme A hydrolase family.</text>
</comment>
<dbReference type="PANTHER" id="PTHR12655">
    <property type="entry name" value="ACYL-COA THIOESTERASE"/>
    <property type="match status" value="1"/>
</dbReference>
<organism evidence="6 7">
    <name type="scientific">Synchytrium microbalum</name>
    <dbReference type="NCBI Taxonomy" id="1806994"/>
    <lineage>
        <taxon>Eukaryota</taxon>
        <taxon>Fungi</taxon>
        <taxon>Fungi incertae sedis</taxon>
        <taxon>Chytridiomycota</taxon>
        <taxon>Chytridiomycota incertae sedis</taxon>
        <taxon>Chytridiomycetes</taxon>
        <taxon>Synchytriales</taxon>
        <taxon>Synchytriaceae</taxon>
        <taxon>Synchytrium</taxon>
    </lineage>
</organism>
<evidence type="ECO:0000256" key="2">
    <source>
        <dbReference type="ARBA" id="ARBA00022737"/>
    </source>
</evidence>
<dbReference type="GO" id="GO:0047617">
    <property type="term" value="F:fatty acyl-CoA hydrolase activity"/>
    <property type="evidence" value="ECO:0007669"/>
    <property type="project" value="TreeGrafter"/>
</dbReference>
<dbReference type="EMBL" id="QEAO01000038">
    <property type="protein sequence ID" value="TPX31854.1"/>
    <property type="molecule type" value="Genomic_DNA"/>
</dbReference>
<name>A0A507C1B3_9FUNG</name>
<sequence>MTDYLRFKTDPAVREEYINAFGTIRISKILEDLDALAGSIAYLHADDGNKDTVPPTIVTASVDRIDMLQRIPPDQDIRMSGFVTFVGSSSLEVSITVDSLPTGAPPPGSENVLPENIESNPILAAKFIMVARDPVTGKAAQINGLKLETDEERRLFQSGAEAKARKQVAASTALTKLPPSVEEMVLVHDLHLQSKKFSDQKPENVIFMDETEISKVVICHPSERNIHGNVFGGFLMQSAYELAFANALIFARSAPFFICLDDISFLRPVHIGALLSMSSLVVYSPGAPSRSFQIKVKIDIIDPLQGTRDTSNEFHLTFGVAKDSASPLKAVIPQSYDEAMVFLEGRRRRKRWLVAAAHNTATLKGQGRKNIVGEEMLGVEDDIAKRV</sequence>
<dbReference type="CDD" id="cd03442">
    <property type="entry name" value="BFIT_BACH"/>
    <property type="match status" value="2"/>
</dbReference>
<evidence type="ECO:0000313" key="7">
    <source>
        <dbReference type="Proteomes" id="UP000319731"/>
    </source>
</evidence>